<keyword evidence="4" id="KW-0560">Oxidoreductase</keyword>
<accession>A0ABX1BE29</accession>
<evidence type="ECO:0000313" key="8">
    <source>
        <dbReference type="Proteomes" id="UP000696294"/>
    </source>
</evidence>
<keyword evidence="5" id="KW-0503">Monooxygenase</keyword>
<evidence type="ECO:0000313" key="7">
    <source>
        <dbReference type="EMBL" id="NJP96038.1"/>
    </source>
</evidence>
<dbReference type="Pfam" id="PF01494">
    <property type="entry name" value="FAD_binding_3"/>
    <property type="match status" value="1"/>
</dbReference>
<organism evidence="7 8">
    <name type="scientific">Nonomuraea composti</name>
    <dbReference type="NCBI Taxonomy" id="2720023"/>
    <lineage>
        <taxon>Bacteria</taxon>
        <taxon>Bacillati</taxon>
        <taxon>Actinomycetota</taxon>
        <taxon>Actinomycetes</taxon>
        <taxon>Streptosporangiales</taxon>
        <taxon>Streptosporangiaceae</taxon>
        <taxon>Nonomuraea</taxon>
    </lineage>
</organism>
<evidence type="ECO:0000256" key="5">
    <source>
        <dbReference type="ARBA" id="ARBA00023033"/>
    </source>
</evidence>
<dbReference type="InterPro" id="IPR050493">
    <property type="entry name" value="FAD-dep_Monooxygenase_BioMet"/>
</dbReference>
<feature type="domain" description="FAD-binding" evidence="6">
    <location>
        <begin position="4"/>
        <end position="343"/>
    </location>
</feature>
<evidence type="ECO:0000256" key="2">
    <source>
        <dbReference type="ARBA" id="ARBA00022630"/>
    </source>
</evidence>
<name>A0ABX1BE29_9ACTN</name>
<dbReference type="PANTHER" id="PTHR13789:SF318">
    <property type="entry name" value="GERANYLGERANYL DIPHOSPHATE REDUCTASE"/>
    <property type="match status" value="1"/>
</dbReference>
<dbReference type="PRINTS" id="PR00420">
    <property type="entry name" value="RNGMNOXGNASE"/>
</dbReference>
<keyword evidence="3" id="KW-0274">FAD</keyword>
<dbReference type="SUPFAM" id="SSF51905">
    <property type="entry name" value="FAD/NAD(P)-binding domain"/>
    <property type="match status" value="1"/>
</dbReference>
<dbReference type="Proteomes" id="UP000696294">
    <property type="component" value="Unassembled WGS sequence"/>
</dbReference>
<dbReference type="Gene3D" id="3.50.50.60">
    <property type="entry name" value="FAD/NAD(P)-binding domain"/>
    <property type="match status" value="1"/>
</dbReference>
<dbReference type="InterPro" id="IPR036188">
    <property type="entry name" value="FAD/NAD-bd_sf"/>
</dbReference>
<keyword evidence="8" id="KW-1185">Reference proteome</keyword>
<reference evidence="7 8" key="1">
    <citation type="submission" date="2020-03" db="EMBL/GenBank/DDBJ databases">
        <title>WGS of actinomycetes isolated from Thailand.</title>
        <authorList>
            <person name="Thawai C."/>
        </authorList>
    </citation>
    <scope>NUCLEOTIDE SEQUENCE [LARGE SCALE GENOMIC DNA]</scope>
    <source>
        <strain evidence="7 8">FMUSA5-5</strain>
    </source>
</reference>
<evidence type="ECO:0000256" key="3">
    <source>
        <dbReference type="ARBA" id="ARBA00022827"/>
    </source>
</evidence>
<gene>
    <name evidence="7" type="ORF">HCN51_42520</name>
</gene>
<evidence type="ECO:0000259" key="6">
    <source>
        <dbReference type="Pfam" id="PF01494"/>
    </source>
</evidence>
<dbReference type="PANTHER" id="PTHR13789">
    <property type="entry name" value="MONOOXYGENASE"/>
    <property type="match status" value="1"/>
</dbReference>
<comment type="cofactor">
    <cofactor evidence="1">
        <name>FAD</name>
        <dbReference type="ChEBI" id="CHEBI:57692"/>
    </cofactor>
</comment>
<evidence type="ECO:0000256" key="4">
    <source>
        <dbReference type="ARBA" id="ARBA00023002"/>
    </source>
</evidence>
<comment type="caution">
    <text evidence="7">The sequence shown here is derived from an EMBL/GenBank/DDBJ whole genome shotgun (WGS) entry which is preliminary data.</text>
</comment>
<dbReference type="EMBL" id="JAATEP010000044">
    <property type="protein sequence ID" value="NJP96038.1"/>
    <property type="molecule type" value="Genomic_DNA"/>
</dbReference>
<proteinExistence type="predicted"/>
<dbReference type="RefSeq" id="WP_168017697.1">
    <property type="nucleotide sequence ID" value="NZ_JAATEP010000044.1"/>
</dbReference>
<evidence type="ECO:0000256" key="1">
    <source>
        <dbReference type="ARBA" id="ARBA00001974"/>
    </source>
</evidence>
<sequence>MALTVAVVGGGIGGFAAAAFLRRAGLHVALFEQAARLTEVGAGLVVAPNAARLLRRLGLGQRLEEAGVRLEVGWEFRRWQDGRVLFAQPLGEECERLYGEATWVLHRADLLGMLCSAVPEYAIHLGKRCVDLRMEDDRATLVFADGSTTDAEVVVAADGVHSILRGRVTAPRAPTATGLCAWRALIPAEAVPGFARRPVQTLWLGHGRHLVHYPVSGGRQVNVVAFTPAGSQDVESWSSQGRPQDLAAEFADWDPRLRELLTAVTSVGRWAVLERDPLDVWTAGRLALLGDAAHPMLPFFAQGAGQAIEDAAVLAACLARDPGHVHAALEQYQQARVPRARRVQVMSRARLAHHHLPDGAEQQSRDAAFAAEDPLGHNSWLYSYDAEHVFAERTAT</sequence>
<protein>
    <submittedName>
        <fullName evidence="7">NAD(P)-binding protein</fullName>
    </submittedName>
</protein>
<dbReference type="InterPro" id="IPR002938">
    <property type="entry name" value="FAD-bd"/>
</dbReference>
<dbReference type="SUPFAM" id="SSF54373">
    <property type="entry name" value="FAD-linked reductases, C-terminal domain"/>
    <property type="match status" value="1"/>
</dbReference>
<keyword evidence="2" id="KW-0285">Flavoprotein</keyword>